<keyword evidence="4" id="KW-0067">ATP-binding</keyword>
<gene>
    <name evidence="7" type="ORF">GCM10010411_42180</name>
</gene>
<dbReference type="RefSeq" id="WP_344543311.1">
    <property type="nucleotide sequence ID" value="NZ_BAAATD010000005.1"/>
</dbReference>
<dbReference type="Proteomes" id="UP001501509">
    <property type="component" value="Unassembled WGS sequence"/>
</dbReference>
<comment type="caution">
    <text evidence="7">The sequence shown here is derived from an EMBL/GenBank/DDBJ whole genome shotgun (WGS) entry which is preliminary data.</text>
</comment>
<evidence type="ECO:0000259" key="6">
    <source>
        <dbReference type="PROSITE" id="PS50011"/>
    </source>
</evidence>
<sequence length="365" mass="37623">MQPPAPPAPPAAALAPLRAGDPPLVGGYRVLARIGAGRVGRVYLATTQSGRRLAIKVARPEFAGDPEFRRRFQDEVRAVQRVAHRFVAAVVDTHPDGPQRPWVATEFVPGPSLARALAEHGPLPTDTVRALVAGLAEGLRALHDAGVVHGDLKPSNVLLGAAGPTIVDCGIARAAAAVQATGSPLFMAPEQARPHDVTPAADVFALGHLAFHAATGRTAFGTAADEIMVAPVAYDRPDLTGCPSVLRGLVQRCLAPSPGDRPSLDAVLAELEQDPPGEGWLPAAVAARLPLYEADPPKPAPPPLASSAPAMPQILPPVEIPVAHGTPVQAPPVTAGRDSTAMLILMAVLVAVGAVCSFVLVAILL</sequence>
<dbReference type="Gene3D" id="3.30.200.20">
    <property type="entry name" value="Phosphorylase Kinase, domain 1"/>
    <property type="match status" value="1"/>
</dbReference>
<evidence type="ECO:0000256" key="1">
    <source>
        <dbReference type="ARBA" id="ARBA00022679"/>
    </source>
</evidence>
<feature type="domain" description="Protein kinase" evidence="6">
    <location>
        <begin position="28"/>
        <end position="281"/>
    </location>
</feature>
<evidence type="ECO:0000313" key="7">
    <source>
        <dbReference type="EMBL" id="GAA2603623.1"/>
    </source>
</evidence>
<keyword evidence="5" id="KW-0472">Membrane</keyword>
<dbReference type="InterPro" id="IPR011009">
    <property type="entry name" value="Kinase-like_dom_sf"/>
</dbReference>
<evidence type="ECO:0000313" key="8">
    <source>
        <dbReference type="Proteomes" id="UP001501509"/>
    </source>
</evidence>
<evidence type="ECO:0000256" key="3">
    <source>
        <dbReference type="ARBA" id="ARBA00022777"/>
    </source>
</evidence>
<reference evidence="8" key="1">
    <citation type="journal article" date="2019" name="Int. J. Syst. Evol. Microbiol.">
        <title>The Global Catalogue of Microorganisms (GCM) 10K type strain sequencing project: providing services to taxonomists for standard genome sequencing and annotation.</title>
        <authorList>
            <consortium name="The Broad Institute Genomics Platform"/>
            <consortium name="The Broad Institute Genome Sequencing Center for Infectious Disease"/>
            <person name="Wu L."/>
            <person name="Ma J."/>
        </authorList>
    </citation>
    <scope>NUCLEOTIDE SEQUENCE [LARGE SCALE GENOMIC DNA]</scope>
    <source>
        <strain evidence="8">JCM 6833</strain>
    </source>
</reference>
<dbReference type="PANTHER" id="PTHR43289:SF34">
    <property type="entry name" value="SERINE_THREONINE-PROTEIN KINASE YBDM-RELATED"/>
    <property type="match status" value="1"/>
</dbReference>
<protein>
    <recommendedName>
        <fullName evidence="6">Protein kinase domain-containing protein</fullName>
    </recommendedName>
</protein>
<dbReference type="PROSITE" id="PS00108">
    <property type="entry name" value="PROTEIN_KINASE_ST"/>
    <property type="match status" value="1"/>
</dbReference>
<name>A0ABP6C9M0_9ACTN</name>
<keyword evidence="2" id="KW-0547">Nucleotide-binding</keyword>
<keyword evidence="5" id="KW-1133">Transmembrane helix</keyword>
<feature type="transmembrane region" description="Helical" evidence="5">
    <location>
        <begin position="341"/>
        <end position="364"/>
    </location>
</feature>
<keyword evidence="1" id="KW-0808">Transferase</keyword>
<evidence type="ECO:0000256" key="2">
    <source>
        <dbReference type="ARBA" id="ARBA00022741"/>
    </source>
</evidence>
<accession>A0ABP6C9M0</accession>
<keyword evidence="8" id="KW-1185">Reference proteome</keyword>
<dbReference type="EMBL" id="BAAATD010000005">
    <property type="protein sequence ID" value="GAA2603623.1"/>
    <property type="molecule type" value="Genomic_DNA"/>
</dbReference>
<dbReference type="PROSITE" id="PS50011">
    <property type="entry name" value="PROTEIN_KINASE_DOM"/>
    <property type="match status" value="1"/>
</dbReference>
<dbReference type="PANTHER" id="PTHR43289">
    <property type="entry name" value="MITOGEN-ACTIVATED PROTEIN KINASE KINASE KINASE 20-RELATED"/>
    <property type="match status" value="1"/>
</dbReference>
<organism evidence="7 8">
    <name type="scientific">Actinomadura fulvescens</name>
    <dbReference type="NCBI Taxonomy" id="46160"/>
    <lineage>
        <taxon>Bacteria</taxon>
        <taxon>Bacillati</taxon>
        <taxon>Actinomycetota</taxon>
        <taxon>Actinomycetes</taxon>
        <taxon>Streptosporangiales</taxon>
        <taxon>Thermomonosporaceae</taxon>
        <taxon>Actinomadura</taxon>
    </lineage>
</organism>
<evidence type="ECO:0000256" key="4">
    <source>
        <dbReference type="ARBA" id="ARBA00022840"/>
    </source>
</evidence>
<evidence type="ECO:0000256" key="5">
    <source>
        <dbReference type="SAM" id="Phobius"/>
    </source>
</evidence>
<dbReference type="InterPro" id="IPR008271">
    <property type="entry name" value="Ser/Thr_kinase_AS"/>
</dbReference>
<proteinExistence type="predicted"/>
<dbReference type="Gene3D" id="1.10.510.10">
    <property type="entry name" value="Transferase(Phosphotransferase) domain 1"/>
    <property type="match status" value="1"/>
</dbReference>
<dbReference type="InterPro" id="IPR000719">
    <property type="entry name" value="Prot_kinase_dom"/>
</dbReference>
<dbReference type="SUPFAM" id="SSF56112">
    <property type="entry name" value="Protein kinase-like (PK-like)"/>
    <property type="match status" value="1"/>
</dbReference>
<dbReference type="CDD" id="cd14014">
    <property type="entry name" value="STKc_PknB_like"/>
    <property type="match status" value="1"/>
</dbReference>
<keyword evidence="3" id="KW-0418">Kinase</keyword>
<dbReference type="SMART" id="SM00220">
    <property type="entry name" value="S_TKc"/>
    <property type="match status" value="1"/>
</dbReference>
<dbReference type="Pfam" id="PF00069">
    <property type="entry name" value="Pkinase"/>
    <property type="match status" value="1"/>
</dbReference>
<keyword evidence="5" id="KW-0812">Transmembrane</keyword>